<dbReference type="GO" id="GO:0005886">
    <property type="term" value="C:plasma membrane"/>
    <property type="evidence" value="ECO:0007669"/>
    <property type="project" value="UniProtKB-SubCell"/>
</dbReference>
<evidence type="ECO:0000256" key="3">
    <source>
        <dbReference type="ARBA" id="ARBA00022989"/>
    </source>
</evidence>
<dbReference type="STRING" id="1069083.GCA_000371805_00471"/>
<evidence type="ECO:0000256" key="1">
    <source>
        <dbReference type="ARBA" id="ARBA00004141"/>
    </source>
</evidence>
<evidence type="ECO:0000256" key="5">
    <source>
        <dbReference type="RuleBase" id="RU363041"/>
    </source>
</evidence>
<dbReference type="PANTHER" id="PTHR43701:SF2">
    <property type="entry name" value="MEMBRANE TRANSPORTER PROTEIN YJNA-RELATED"/>
    <property type="match status" value="1"/>
</dbReference>
<keyword evidence="3 5" id="KW-1133">Transmembrane helix</keyword>
<keyword evidence="7" id="KW-1185">Reference proteome</keyword>
<feature type="transmembrane region" description="Helical" evidence="5">
    <location>
        <begin position="6"/>
        <end position="35"/>
    </location>
</feature>
<sequence>MNILFFITLIILGFFVGILGSLLGVSGGFIITPILTLIFESLSIPEAMKFAVGTSLFVVFINSIFALLRHRVNIRCGLYIGILGSLIAFIFGKLSILYIPSSVVKKIFGIFLIIISGYYLLLKDFYDDREVRFSHLVICGLISGILAGLFGIGGGIAIIPILSMFKYDPKKLVTVSISAIPIISFGGLISYLSANVDNYIYNIGYVSIPIAIIIAFPIAFSSKLGHKLFHKLDNNKIKILLSTILFIIGLVMLIK</sequence>
<feature type="transmembrane region" description="Helical" evidence="5">
    <location>
        <begin position="103"/>
        <end position="121"/>
    </location>
</feature>
<comment type="subcellular location">
    <subcellularLocation>
        <location evidence="5">Cell membrane</location>
        <topology evidence="5">Multi-pass membrane protein</topology>
    </subcellularLocation>
    <subcellularLocation>
        <location evidence="1">Membrane</location>
        <topology evidence="1">Multi-pass membrane protein</topology>
    </subcellularLocation>
</comment>
<comment type="caution">
    <text evidence="6">The sequence shown here is derived from an EMBL/GenBank/DDBJ whole genome shotgun (WGS) entry which is preliminary data.</text>
</comment>
<name>N6VQ26_9EURY</name>
<evidence type="ECO:0000313" key="7">
    <source>
        <dbReference type="Proteomes" id="UP000053695"/>
    </source>
</evidence>
<dbReference type="OrthoDB" id="60523at2157"/>
<proteinExistence type="inferred from homology"/>
<feature type="transmembrane region" description="Helical" evidence="5">
    <location>
        <begin position="172"/>
        <end position="193"/>
    </location>
</feature>
<gene>
    <name evidence="6" type="ORF">J422_05090</name>
</gene>
<keyword evidence="4 5" id="KW-0472">Membrane</keyword>
<keyword evidence="2 5" id="KW-0812">Transmembrane</keyword>
<dbReference type="Pfam" id="PF01925">
    <property type="entry name" value="TauE"/>
    <property type="match status" value="1"/>
</dbReference>
<feature type="transmembrane region" description="Helical" evidence="5">
    <location>
        <begin position="47"/>
        <end position="66"/>
    </location>
</feature>
<dbReference type="RefSeq" id="WP_004592152.1">
    <property type="nucleotide sequence ID" value="NZ_APMM01000031.1"/>
</dbReference>
<feature type="transmembrane region" description="Helical" evidence="5">
    <location>
        <begin position="199"/>
        <end position="225"/>
    </location>
</feature>
<reference evidence="6 7" key="1">
    <citation type="journal article" date="2013" name="Genome Announc.">
        <title>Draft Genome Sequence of a Highly Flagellated, Fast-Swimming Archaeon, Methanocaldococcus villosus Strain KIN24-T80 (DSM 22612).</title>
        <authorList>
            <person name="Thennarasu S."/>
            <person name="Polireddy D."/>
            <person name="Antony A."/>
            <person name="Yada M.R."/>
            <person name="Algarawi S."/>
            <person name="Sivakumar N."/>
        </authorList>
    </citation>
    <scope>NUCLEOTIDE SEQUENCE [LARGE SCALE GENOMIC DNA]</scope>
    <source>
        <strain evidence="6 7">KIN24-T80</strain>
    </source>
</reference>
<dbReference type="AlphaFoldDB" id="N6VQ26"/>
<protein>
    <recommendedName>
        <fullName evidence="5">Probable membrane transporter protein</fullName>
    </recommendedName>
</protein>
<evidence type="ECO:0000256" key="2">
    <source>
        <dbReference type="ARBA" id="ARBA00022692"/>
    </source>
</evidence>
<evidence type="ECO:0000256" key="4">
    <source>
        <dbReference type="ARBA" id="ARBA00023136"/>
    </source>
</evidence>
<accession>N6VQ26</accession>
<evidence type="ECO:0000313" key="6">
    <source>
        <dbReference type="EMBL" id="ENN95990.1"/>
    </source>
</evidence>
<feature type="transmembrane region" description="Helical" evidence="5">
    <location>
        <begin position="72"/>
        <end position="91"/>
    </location>
</feature>
<comment type="similarity">
    <text evidence="5">Belongs to the 4-toluene sulfonate uptake permease (TSUP) (TC 2.A.102) family.</text>
</comment>
<dbReference type="Proteomes" id="UP000053695">
    <property type="component" value="Unassembled WGS sequence"/>
</dbReference>
<dbReference type="PANTHER" id="PTHR43701">
    <property type="entry name" value="MEMBRANE TRANSPORTER PROTEIN MJ0441-RELATED"/>
    <property type="match status" value="1"/>
</dbReference>
<feature type="transmembrane region" description="Helical" evidence="5">
    <location>
        <begin position="133"/>
        <end position="160"/>
    </location>
</feature>
<feature type="transmembrane region" description="Helical" evidence="5">
    <location>
        <begin position="237"/>
        <end position="254"/>
    </location>
</feature>
<organism evidence="6 7">
    <name type="scientific">Methanocaldococcus villosus KIN24-T80</name>
    <dbReference type="NCBI Taxonomy" id="1069083"/>
    <lineage>
        <taxon>Archaea</taxon>
        <taxon>Methanobacteriati</taxon>
        <taxon>Methanobacteriota</taxon>
        <taxon>Methanomada group</taxon>
        <taxon>Methanococci</taxon>
        <taxon>Methanococcales</taxon>
        <taxon>Methanocaldococcaceae</taxon>
        <taxon>Methanocaldococcus</taxon>
    </lineage>
</organism>
<keyword evidence="5" id="KW-1003">Cell membrane</keyword>
<dbReference type="EMBL" id="APMM01000031">
    <property type="protein sequence ID" value="ENN95990.1"/>
    <property type="molecule type" value="Genomic_DNA"/>
</dbReference>
<dbReference type="InterPro" id="IPR051598">
    <property type="entry name" value="TSUP/Inactive_protease-like"/>
</dbReference>
<dbReference type="PATRIC" id="fig|1069083.5.peg.998"/>
<dbReference type="InterPro" id="IPR002781">
    <property type="entry name" value="TM_pro_TauE-like"/>
</dbReference>